<reference evidence="4" key="1">
    <citation type="submission" date="2015-07" db="EMBL/GenBank/DDBJ databases">
        <title>Nocardia seriolae U-1 whole genome shotgun sequence.</title>
        <authorList>
            <person name="Imajoh M."/>
            <person name="Fukumoto Y."/>
            <person name="Sukeda M."/>
            <person name="Yamane J."/>
            <person name="Yamasaki K."/>
            <person name="Shimizu M."/>
            <person name="Ohnishi K."/>
            <person name="Oshima S."/>
        </authorList>
    </citation>
    <scope>NUCLEOTIDE SEQUENCE [LARGE SCALE GENOMIC DNA]</scope>
    <source>
        <strain evidence="4">U-1</strain>
    </source>
</reference>
<proteinExistence type="predicted"/>
<dbReference type="Proteomes" id="UP000180166">
    <property type="component" value="Chromosome"/>
</dbReference>
<dbReference type="AlphaFoldDB" id="A0ABC9YML8"/>
<reference evidence="3 4" key="2">
    <citation type="journal article" date="2016" name="Genome Announc.">
        <title>Draft Genome Sequence of Erythromycin- and Oxytetracycline-Sensitive Nocardia seriolae Strain U-1 (NBRC 110359).</title>
        <authorList>
            <person name="Imajoh M."/>
            <person name="Sukeda M."/>
            <person name="Shimizu M."/>
            <person name="Yamane J."/>
            <person name="Ohnishi K."/>
            <person name="Oshima S."/>
        </authorList>
    </citation>
    <scope>NUCLEOTIDE SEQUENCE [LARGE SCALE GENOMIC DNA]</scope>
    <source>
        <strain evidence="3 4">U-1</strain>
    </source>
</reference>
<organism evidence="3 4">
    <name type="scientific">Nocardia seriolae</name>
    <dbReference type="NCBI Taxonomy" id="37332"/>
    <lineage>
        <taxon>Bacteria</taxon>
        <taxon>Bacillati</taxon>
        <taxon>Actinomycetota</taxon>
        <taxon>Actinomycetes</taxon>
        <taxon>Mycobacteriales</taxon>
        <taxon>Nocardiaceae</taxon>
        <taxon>Nocardia</taxon>
    </lineage>
</organism>
<feature type="transmembrane region" description="Helical" evidence="1">
    <location>
        <begin position="44"/>
        <end position="66"/>
    </location>
</feature>
<dbReference type="EMBL" id="BBYQ01000006">
    <property type="protein sequence ID" value="GAP26433.1"/>
    <property type="molecule type" value="Genomic_DNA"/>
</dbReference>
<evidence type="ECO:0000313" key="2">
    <source>
        <dbReference type="EMBL" id="APA94759.1"/>
    </source>
</evidence>
<evidence type="ECO:0000256" key="1">
    <source>
        <dbReference type="SAM" id="Phobius"/>
    </source>
</evidence>
<keyword evidence="1" id="KW-0472">Membrane</keyword>
<sequence>MHYVDLMTQATLLDHHVWTRPDTWNAALENTAARRSSGRRSMGFWGFSAICCIGIIALVLGGIYLMTNRRKNQ</sequence>
<dbReference type="EMBL" id="CP017839">
    <property type="protein sequence ID" value="APA94759.1"/>
    <property type="molecule type" value="Genomic_DNA"/>
</dbReference>
<dbReference type="Proteomes" id="UP000037179">
    <property type="component" value="Unassembled WGS sequence"/>
</dbReference>
<accession>A0ABC9YML8</accession>
<keyword evidence="4" id="KW-1185">Reference proteome</keyword>
<evidence type="ECO:0000313" key="4">
    <source>
        <dbReference type="Proteomes" id="UP000037179"/>
    </source>
</evidence>
<name>A0ABC9YML8_9NOCA</name>
<keyword evidence="1" id="KW-1133">Transmembrane helix</keyword>
<keyword evidence="1" id="KW-0812">Transmembrane</keyword>
<protein>
    <submittedName>
        <fullName evidence="3">Uncharacterized protein</fullName>
    </submittedName>
</protein>
<gene>
    <name evidence="2" type="ORF">NS506_00680</name>
    <name evidence="3" type="ORF">NSK11_contig00006-0029</name>
</gene>
<dbReference type="KEGG" id="nsr:NS506_00680"/>
<dbReference type="RefSeq" id="WP_071343413.1">
    <property type="nucleotide sequence ID" value="NZ_MOYO01000001.1"/>
</dbReference>
<evidence type="ECO:0000313" key="3">
    <source>
        <dbReference type="EMBL" id="GAP26433.1"/>
    </source>
</evidence>
<reference evidence="2 5" key="3">
    <citation type="submission" date="2016-10" db="EMBL/GenBank/DDBJ databases">
        <title>Genome sequence of Nocardia seriolae strain EM150506, isolated from Anguila japonica.</title>
        <authorList>
            <person name="Han H.-J."/>
        </authorList>
    </citation>
    <scope>NUCLEOTIDE SEQUENCE [LARGE SCALE GENOMIC DNA]</scope>
    <source>
        <strain evidence="2 5">EM150506</strain>
    </source>
</reference>
<evidence type="ECO:0000313" key="5">
    <source>
        <dbReference type="Proteomes" id="UP000180166"/>
    </source>
</evidence>